<dbReference type="InterPro" id="IPR004045">
    <property type="entry name" value="Glutathione_S-Trfase_N"/>
</dbReference>
<evidence type="ECO:0000259" key="1">
    <source>
        <dbReference type="PROSITE" id="PS50404"/>
    </source>
</evidence>
<dbReference type="PANTHER" id="PTHR34386:SF1">
    <property type="entry name" value="GLUTAREDOXIN-LIKE PROTEIN NRDH"/>
    <property type="match status" value="1"/>
</dbReference>
<dbReference type="PANTHER" id="PTHR34386">
    <property type="entry name" value="GLUTAREDOXIN"/>
    <property type="match status" value="1"/>
</dbReference>
<dbReference type="CDD" id="cd02976">
    <property type="entry name" value="NrdH"/>
    <property type="match status" value="1"/>
</dbReference>
<dbReference type="InterPro" id="IPR002109">
    <property type="entry name" value="Glutaredoxin"/>
</dbReference>
<reference evidence="2" key="2">
    <citation type="submission" date="2021-01" db="EMBL/GenBank/DDBJ databases">
        <authorList>
            <person name="Hahn C.R."/>
            <person name="Youssef N.H."/>
            <person name="Elshahed M."/>
        </authorList>
    </citation>
    <scope>NUCLEOTIDE SEQUENCE</scope>
    <source>
        <strain evidence="2">Zod_Metabat.24</strain>
    </source>
</reference>
<name>A0A9D8PIH9_9DELT</name>
<dbReference type="AlphaFoldDB" id="A0A9D8PIH9"/>
<dbReference type="NCBIfam" id="NF041212">
    <property type="entry name" value="Uxx_star"/>
    <property type="match status" value="1"/>
</dbReference>
<dbReference type="InterPro" id="IPR051548">
    <property type="entry name" value="Grx-like_ET"/>
</dbReference>
<dbReference type="SUPFAM" id="SSF52833">
    <property type="entry name" value="Thioredoxin-like"/>
    <property type="match status" value="1"/>
</dbReference>
<gene>
    <name evidence="2" type="ORF">JW984_00160</name>
</gene>
<feature type="domain" description="GST N-terminal" evidence="1">
    <location>
        <begin position="4"/>
        <end position="85"/>
    </location>
</feature>
<dbReference type="PROSITE" id="PS51354">
    <property type="entry name" value="GLUTAREDOXIN_2"/>
    <property type="match status" value="1"/>
</dbReference>
<evidence type="ECO:0000313" key="2">
    <source>
        <dbReference type="EMBL" id="MBN1571591.1"/>
    </source>
</evidence>
<dbReference type="EMBL" id="JAFGIX010000001">
    <property type="protein sequence ID" value="MBN1571591.1"/>
    <property type="molecule type" value="Genomic_DNA"/>
</dbReference>
<sequence length="85" mass="9626">MGKSKVVIYTTPTCPYCNRVREFFKDSGIDFTDYDVTKEERALAEMRKLTENGERVPVINIGGEIIIGFDESRIEGALKKYGEEG</sequence>
<reference evidence="2" key="1">
    <citation type="journal article" date="2021" name="Environ. Microbiol.">
        <title>Genomic characterization of three novel Desulfobacterota classes expand the metabolic and phylogenetic diversity of the phylum.</title>
        <authorList>
            <person name="Murphy C.L."/>
            <person name="Biggerstaff J."/>
            <person name="Eichhorn A."/>
            <person name="Ewing E."/>
            <person name="Shahan R."/>
            <person name="Soriano D."/>
            <person name="Stewart S."/>
            <person name="VanMol K."/>
            <person name="Walker R."/>
            <person name="Walters P."/>
            <person name="Elshahed M.S."/>
            <person name="Youssef N.H."/>
        </authorList>
    </citation>
    <scope>NUCLEOTIDE SEQUENCE</scope>
    <source>
        <strain evidence="2">Zod_Metabat.24</strain>
    </source>
</reference>
<dbReference type="PROSITE" id="PS50404">
    <property type="entry name" value="GST_NTER"/>
    <property type="match status" value="1"/>
</dbReference>
<organism evidence="2 3">
    <name type="scientific">Candidatus Zymogenus saltonus</name>
    <dbReference type="NCBI Taxonomy" id="2844893"/>
    <lineage>
        <taxon>Bacteria</taxon>
        <taxon>Deltaproteobacteria</taxon>
        <taxon>Candidatus Zymogenia</taxon>
        <taxon>Candidatus Zymogeniales</taxon>
        <taxon>Candidatus Zymogenaceae</taxon>
        <taxon>Candidatus Zymogenus</taxon>
    </lineage>
</organism>
<comment type="caution">
    <text evidence="2">The sequence shown here is derived from an EMBL/GenBank/DDBJ whole genome shotgun (WGS) entry which is preliminary data.</text>
</comment>
<evidence type="ECO:0000313" key="3">
    <source>
        <dbReference type="Proteomes" id="UP000809273"/>
    </source>
</evidence>
<proteinExistence type="predicted"/>
<protein>
    <submittedName>
        <fullName evidence="2">Glutaredoxin family protein</fullName>
    </submittedName>
</protein>
<dbReference type="GO" id="GO:0009055">
    <property type="term" value="F:electron transfer activity"/>
    <property type="evidence" value="ECO:0007669"/>
    <property type="project" value="TreeGrafter"/>
</dbReference>
<dbReference type="Proteomes" id="UP000809273">
    <property type="component" value="Unassembled WGS sequence"/>
</dbReference>
<dbReference type="Gene3D" id="3.40.30.10">
    <property type="entry name" value="Glutaredoxin"/>
    <property type="match status" value="1"/>
</dbReference>
<dbReference type="Pfam" id="PF00462">
    <property type="entry name" value="Glutaredoxin"/>
    <property type="match status" value="1"/>
</dbReference>
<dbReference type="InterPro" id="IPR036249">
    <property type="entry name" value="Thioredoxin-like_sf"/>
</dbReference>
<accession>A0A9D8PIH9</accession>
<dbReference type="GO" id="GO:0045454">
    <property type="term" value="P:cell redox homeostasis"/>
    <property type="evidence" value="ECO:0007669"/>
    <property type="project" value="TreeGrafter"/>
</dbReference>